<dbReference type="AlphaFoldDB" id="A0A067MNU2"/>
<organism evidence="1 2">
    <name type="scientific">Botryobasidium botryosum (strain FD-172 SS1)</name>
    <dbReference type="NCBI Taxonomy" id="930990"/>
    <lineage>
        <taxon>Eukaryota</taxon>
        <taxon>Fungi</taxon>
        <taxon>Dikarya</taxon>
        <taxon>Basidiomycota</taxon>
        <taxon>Agaricomycotina</taxon>
        <taxon>Agaricomycetes</taxon>
        <taxon>Cantharellales</taxon>
        <taxon>Botryobasidiaceae</taxon>
        <taxon>Botryobasidium</taxon>
    </lineage>
</organism>
<reference evidence="2" key="1">
    <citation type="journal article" date="2014" name="Proc. Natl. Acad. Sci. U.S.A.">
        <title>Extensive sampling of basidiomycete genomes demonstrates inadequacy of the white-rot/brown-rot paradigm for wood decay fungi.</title>
        <authorList>
            <person name="Riley R."/>
            <person name="Salamov A.A."/>
            <person name="Brown D.W."/>
            <person name="Nagy L.G."/>
            <person name="Floudas D."/>
            <person name="Held B.W."/>
            <person name="Levasseur A."/>
            <person name="Lombard V."/>
            <person name="Morin E."/>
            <person name="Otillar R."/>
            <person name="Lindquist E.A."/>
            <person name="Sun H."/>
            <person name="LaButti K.M."/>
            <person name="Schmutz J."/>
            <person name="Jabbour D."/>
            <person name="Luo H."/>
            <person name="Baker S.E."/>
            <person name="Pisabarro A.G."/>
            <person name="Walton J.D."/>
            <person name="Blanchette R.A."/>
            <person name="Henrissat B."/>
            <person name="Martin F."/>
            <person name="Cullen D."/>
            <person name="Hibbett D.S."/>
            <person name="Grigoriev I.V."/>
        </authorList>
    </citation>
    <scope>NUCLEOTIDE SEQUENCE [LARGE SCALE GENOMIC DNA]</scope>
    <source>
        <strain evidence="2">FD-172 SS1</strain>
    </source>
</reference>
<dbReference type="HOGENOM" id="CLU_1767759_0_0_1"/>
<proteinExistence type="predicted"/>
<protein>
    <submittedName>
        <fullName evidence="1">Uncharacterized protein</fullName>
    </submittedName>
</protein>
<evidence type="ECO:0000313" key="1">
    <source>
        <dbReference type="EMBL" id="KDQ13251.1"/>
    </source>
</evidence>
<dbReference type="EMBL" id="KL198045">
    <property type="protein sequence ID" value="KDQ13251.1"/>
    <property type="molecule type" value="Genomic_DNA"/>
</dbReference>
<gene>
    <name evidence="1" type="ORF">BOTBODRAFT_33856</name>
</gene>
<evidence type="ECO:0000313" key="2">
    <source>
        <dbReference type="Proteomes" id="UP000027195"/>
    </source>
</evidence>
<name>A0A067MNU2_BOTB1</name>
<dbReference type="Proteomes" id="UP000027195">
    <property type="component" value="Unassembled WGS sequence"/>
</dbReference>
<accession>A0A067MNU2</accession>
<dbReference type="InParanoid" id="A0A067MNU2"/>
<keyword evidence="2" id="KW-1185">Reference proteome</keyword>
<sequence>MSSASRDPEDGVIHLPTTDVLRTKIKKESVSFVFYYDTSDGNAWFCYQPFLHCAGKLKVVAPGRFNFFTTPIDGFENDSKMLKGLLPFTITFPAVVYYKGGEYGSYQSSGLRQEDHDRVKGFIGQLTGEDLLPSKTIRLPDLSDIHA</sequence>